<evidence type="ECO:0000313" key="2">
    <source>
        <dbReference type="Proteomes" id="UP000317288"/>
    </source>
</evidence>
<dbReference type="Pfam" id="PF13589">
    <property type="entry name" value="HATPase_c_3"/>
    <property type="match status" value="1"/>
</dbReference>
<protein>
    <submittedName>
        <fullName evidence="1">ATP-binding protein</fullName>
    </submittedName>
</protein>
<organism evidence="1 2">
    <name type="scientific">Vreelandella titanicae</name>
    <dbReference type="NCBI Taxonomy" id="664683"/>
    <lineage>
        <taxon>Bacteria</taxon>
        <taxon>Pseudomonadati</taxon>
        <taxon>Pseudomonadota</taxon>
        <taxon>Gammaproteobacteria</taxon>
        <taxon>Oceanospirillales</taxon>
        <taxon>Halomonadaceae</taxon>
        <taxon>Vreelandella</taxon>
    </lineage>
</organism>
<comment type="caution">
    <text evidence="1">The sequence shown here is derived from an EMBL/GenBank/DDBJ whole genome shotgun (WGS) entry which is preliminary data.</text>
</comment>
<proteinExistence type="predicted"/>
<dbReference type="SUPFAM" id="SSF55874">
    <property type="entry name" value="ATPase domain of HSP90 chaperone/DNA topoisomerase II/histidine kinase"/>
    <property type="match status" value="1"/>
</dbReference>
<keyword evidence="1" id="KW-0547">Nucleotide-binding</keyword>
<gene>
    <name evidence="1" type="ORF">FQP89_09970</name>
</gene>
<dbReference type="Proteomes" id="UP000317288">
    <property type="component" value="Unassembled WGS sequence"/>
</dbReference>
<dbReference type="Gene3D" id="3.30.565.10">
    <property type="entry name" value="Histidine kinase-like ATPase, C-terminal domain"/>
    <property type="match status" value="1"/>
</dbReference>
<dbReference type="GO" id="GO:0005524">
    <property type="term" value="F:ATP binding"/>
    <property type="evidence" value="ECO:0007669"/>
    <property type="project" value="UniProtKB-KW"/>
</dbReference>
<keyword evidence="1" id="KW-0067">ATP-binding</keyword>
<dbReference type="InterPro" id="IPR036890">
    <property type="entry name" value="HATPase_C_sf"/>
</dbReference>
<accession>A0A558J7T3</accession>
<dbReference type="RefSeq" id="WP_144810779.1">
    <property type="nucleotide sequence ID" value="NZ_VNFE01000003.1"/>
</dbReference>
<dbReference type="AlphaFoldDB" id="A0A558J7T3"/>
<sequence length="636" mass="72691">MEQPCLFGANFLERFVGKPILHDPKIAIVELVANAWDAGASQVKITWPTTDNEQFFSIEDNGTGLTEKEFSSRWRTLAYDRIESQGSTVLVNSKKRTVFGKNGVGRFAGFCFGDSYYVASNKDGEHIEYEIKPGSGESPFSLVKHPEEAYVREKGTRIFVRDFSSVKIGEQEVRSEIGMRFLTDPFFTCIVNGVAVDFSHIPKENIEYKSIKLDSGDEIEIIVIDTNDADKTTKQHGVAWHVNGRLVGEADWKSYGFDEIIDGRSTEAKRHTFIINADFLASTDSVKKDWTGFNSTAEFELVKGEVFDFVKSHIHGQTRQKRERVISNVKRAHEVKLRNLTPLRIERWEEFLTEIQGECANLSEKDLLKLSGVLIKMEQSDTKYSLINKLHELNSDQIDNLHNILADWSLDLAKEVLDELQVRLKLLDELQERVLDVNTREVQDLQPLFYQGLWIFGPEYETIEFTSNIGMTKVIQELFKSDIKGSRNRPDFAILTDSTVGSYSYHKYDEDGGEVGIERLVIVELKKPGIPISTDEKAQCWRYVSELLRRGLISEDTKVTCFVLGSEIDTFERGARKENNDRCTIQPLGYQVVISRAKSRLLKLYDRVKGAPFLEEERRLKESNEQNVIEFGRKAK</sequence>
<evidence type="ECO:0000313" key="1">
    <source>
        <dbReference type="EMBL" id="TVU89673.1"/>
    </source>
</evidence>
<reference evidence="1 2" key="1">
    <citation type="submission" date="2019-07" db="EMBL/GenBank/DDBJ databases">
        <title>Diversity of Bacteria from Kongsfjorden, Arctic.</title>
        <authorList>
            <person name="Yu Y."/>
        </authorList>
    </citation>
    <scope>NUCLEOTIDE SEQUENCE [LARGE SCALE GENOMIC DNA]</scope>
    <source>
        <strain evidence="1 2">SM1922</strain>
    </source>
</reference>
<name>A0A558J7T3_9GAMM</name>
<dbReference type="EMBL" id="VNFE01000003">
    <property type="protein sequence ID" value="TVU89673.1"/>
    <property type="molecule type" value="Genomic_DNA"/>
</dbReference>